<organism evidence="1 2">
    <name type="scientific">Hygrophoropsis aurantiaca</name>
    <dbReference type="NCBI Taxonomy" id="72124"/>
    <lineage>
        <taxon>Eukaryota</taxon>
        <taxon>Fungi</taxon>
        <taxon>Dikarya</taxon>
        <taxon>Basidiomycota</taxon>
        <taxon>Agaricomycotina</taxon>
        <taxon>Agaricomycetes</taxon>
        <taxon>Agaricomycetidae</taxon>
        <taxon>Boletales</taxon>
        <taxon>Coniophorineae</taxon>
        <taxon>Hygrophoropsidaceae</taxon>
        <taxon>Hygrophoropsis</taxon>
    </lineage>
</organism>
<reference evidence="1" key="1">
    <citation type="journal article" date="2021" name="New Phytol.">
        <title>Evolutionary innovations through gain and loss of genes in the ectomycorrhizal Boletales.</title>
        <authorList>
            <person name="Wu G."/>
            <person name="Miyauchi S."/>
            <person name="Morin E."/>
            <person name="Kuo A."/>
            <person name="Drula E."/>
            <person name="Varga T."/>
            <person name="Kohler A."/>
            <person name="Feng B."/>
            <person name="Cao Y."/>
            <person name="Lipzen A."/>
            <person name="Daum C."/>
            <person name="Hundley H."/>
            <person name="Pangilinan J."/>
            <person name="Johnson J."/>
            <person name="Barry K."/>
            <person name="LaButti K."/>
            <person name="Ng V."/>
            <person name="Ahrendt S."/>
            <person name="Min B."/>
            <person name="Choi I.G."/>
            <person name="Park H."/>
            <person name="Plett J.M."/>
            <person name="Magnuson J."/>
            <person name="Spatafora J.W."/>
            <person name="Nagy L.G."/>
            <person name="Henrissat B."/>
            <person name="Grigoriev I.V."/>
            <person name="Yang Z.L."/>
            <person name="Xu J."/>
            <person name="Martin F.M."/>
        </authorList>
    </citation>
    <scope>NUCLEOTIDE SEQUENCE</scope>
    <source>
        <strain evidence="1">ATCC 28755</strain>
    </source>
</reference>
<name>A0ACB7ZXZ3_9AGAM</name>
<comment type="caution">
    <text evidence="1">The sequence shown here is derived from an EMBL/GenBank/DDBJ whole genome shotgun (WGS) entry which is preliminary data.</text>
</comment>
<proteinExistence type="predicted"/>
<evidence type="ECO:0000313" key="1">
    <source>
        <dbReference type="EMBL" id="KAH7905759.1"/>
    </source>
</evidence>
<protein>
    <submittedName>
        <fullName evidence="1">Uncharacterized protein</fullName>
    </submittedName>
</protein>
<keyword evidence="2" id="KW-1185">Reference proteome</keyword>
<sequence>MLACRCSRDAQTGLVRRVTPFLRSCCRCPTPIRALHFNSAHPLSSPALAHAPPPREGLIHSSPPECAFTHRLTSLTSSIPLPALPIFAVAQALPLPRSIFIFFTPSKSHPILVAFAVGCRRFLAASVGPLVAISASSFLLFSFILVFCWSCPSDPVIIYDSVIYWFSIQCPRMSVEISSED</sequence>
<dbReference type="Proteomes" id="UP000790377">
    <property type="component" value="Unassembled WGS sequence"/>
</dbReference>
<dbReference type="EMBL" id="MU268128">
    <property type="protein sequence ID" value="KAH7905759.1"/>
    <property type="molecule type" value="Genomic_DNA"/>
</dbReference>
<gene>
    <name evidence="1" type="ORF">BJ138DRAFT_726535</name>
</gene>
<evidence type="ECO:0000313" key="2">
    <source>
        <dbReference type="Proteomes" id="UP000790377"/>
    </source>
</evidence>
<accession>A0ACB7ZXZ3</accession>